<dbReference type="SMART" id="SM00450">
    <property type="entry name" value="RHOD"/>
    <property type="match status" value="1"/>
</dbReference>
<dbReference type="InterPro" id="IPR036873">
    <property type="entry name" value="Rhodanese-like_dom_sf"/>
</dbReference>
<dbReference type="Pfam" id="PF00581">
    <property type="entry name" value="Rhodanese"/>
    <property type="match status" value="1"/>
</dbReference>
<name>A0A919XF92_9BACL</name>
<proteinExistence type="predicted"/>
<evidence type="ECO:0000259" key="1">
    <source>
        <dbReference type="PROSITE" id="PS50206"/>
    </source>
</evidence>
<organism evidence="2 3">
    <name type="scientific">Paenibacillus albilobatus</name>
    <dbReference type="NCBI Taxonomy" id="2716884"/>
    <lineage>
        <taxon>Bacteria</taxon>
        <taxon>Bacillati</taxon>
        <taxon>Bacillota</taxon>
        <taxon>Bacilli</taxon>
        <taxon>Bacillales</taxon>
        <taxon>Paenibacillaceae</taxon>
        <taxon>Paenibacillus</taxon>
    </lineage>
</organism>
<sequence length="109" mass="12706">MMFKRLWKDIKPQEVEQLIRDGREDVQLIDVRELAEFKEGHIKGVKLLPLSQLEVRFDEINRDKDAVIICRSGNRSRQACEFLSAHGYRKLRNMAGGMLEWQGETTTTS</sequence>
<gene>
    <name evidence="2" type="ORF">J2TS6_05140</name>
</gene>
<dbReference type="PROSITE" id="PS50206">
    <property type="entry name" value="RHODANESE_3"/>
    <property type="match status" value="1"/>
</dbReference>
<protein>
    <recommendedName>
        <fullName evidence="1">Rhodanese domain-containing protein</fullName>
    </recommendedName>
</protein>
<dbReference type="RefSeq" id="WP_244873068.1">
    <property type="nucleotide sequence ID" value="NZ_BORQ01000001.1"/>
</dbReference>
<evidence type="ECO:0000313" key="2">
    <source>
        <dbReference type="EMBL" id="GIO29373.1"/>
    </source>
</evidence>
<dbReference type="Gene3D" id="3.40.250.10">
    <property type="entry name" value="Rhodanese-like domain"/>
    <property type="match status" value="1"/>
</dbReference>
<dbReference type="AlphaFoldDB" id="A0A919XF92"/>
<evidence type="ECO:0000313" key="3">
    <source>
        <dbReference type="Proteomes" id="UP000679779"/>
    </source>
</evidence>
<comment type="caution">
    <text evidence="2">The sequence shown here is derived from an EMBL/GenBank/DDBJ whole genome shotgun (WGS) entry which is preliminary data.</text>
</comment>
<accession>A0A919XF92</accession>
<dbReference type="Proteomes" id="UP000679779">
    <property type="component" value="Unassembled WGS sequence"/>
</dbReference>
<dbReference type="SUPFAM" id="SSF52821">
    <property type="entry name" value="Rhodanese/Cell cycle control phosphatase"/>
    <property type="match status" value="1"/>
</dbReference>
<dbReference type="EMBL" id="BORQ01000001">
    <property type="protein sequence ID" value="GIO29373.1"/>
    <property type="molecule type" value="Genomic_DNA"/>
</dbReference>
<dbReference type="PANTHER" id="PTHR43031">
    <property type="entry name" value="FAD-DEPENDENT OXIDOREDUCTASE"/>
    <property type="match status" value="1"/>
</dbReference>
<dbReference type="CDD" id="cd00158">
    <property type="entry name" value="RHOD"/>
    <property type="match status" value="1"/>
</dbReference>
<dbReference type="InterPro" id="IPR050229">
    <property type="entry name" value="GlpE_sulfurtransferase"/>
</dbReference>
<feature type="domain" description="Rhodanese" evidence="1">
    <location>
        <begin position="22"/>
        <end position="106"/>
    </location>
</feature>
<dbReference type="InterPro" id="IPR001763">
    <property type="entry name" value="Rhodanese-like_dom"/>
</dbReference>
<keyword evidence="3" id="KW-1185">Reference proteome</keyword>
<reference evidence="2" key="1">
    <citation type="submission" date="2021-03" db="EMBL/GenBank/DDBJ databases">
        <title>Antimicrobial resistance genes in bacteria isolated from Japanese honey, and their potential for conferring macrolide and lincosamide resistance in the American foulbrood pathogen Paenibacillus larvae.</title>
        <authorList>
            <person name="Okamoto M."/>
            <person name="Kumagai M."/>
            <person name="Kanamori H."/>
            <person name="Takamatsu D."/>
        </authorList>
    </citation>
    <scope>NUCLEOTIDE SEQUENCE</scope>
    <source>
        <strain evidence="2">J2TS6</strain>
    </source>
</reference>
<dbReference type="PANTHER" id="PTHR43031:SF17">
    <property type="entry name" value="SULFURTRANSFERASE YTWF-RELATED"/>
    <property type="match status" value="1"/>
</dbReference>